<gene>
    <name evidence="2" type="ORF">B0T18DRAFT_387052</name>
</gene>
<sequence>MAPNTDISTRALIITLKSPVVGLTSADIFATTGISISTINRIYGRAIGREFDLNIRPLVIKDEWLEDASRSGRPRKQTPEATEKVVTKPPASSQGGFGYLSYHNLEDSQKRRVQQDKTNEETWVDEEDEGGTT</sequence>
<reference evidence="2" key="1">
    <citation type="submission" date="2023-06" db="EMBL/GenBank/DDBJ databases">
        <title>Genome-scale phylogeny and comparative genomics of the fungal order Sordariales.</title>
        <authorList>
            <consortium name="Lawrence Berkeley National Laboratory"/>
            <person name="Hensen N."/>
            <person name="Bonometti L."/>
            <person name="Westerberg I."/>
            <person name="Brannstrom I.O."/>
            <person name="Guillou S."/>
            <person name="Cros-Aarteil S."/>
            <person name="Calhoun S."/>
            <person name="Haridas S."/>
            <person name="Kuo A."/>
            <person name="Mondo S."/>
            <person name="Pangilinan J."/>
            <person name="Riley R."/>
            <person name="LaButti K."/>
            <person name="Andreopoulos B."/>
            <person name="Lipzen A."/>
            <person name="Chen C."/>
            <person name="Yanf M."/>
            <person name="Daum C."/>
            <person name="Ng V."/>
            <person name="Clum A."/>
            <person name="Steindorff A."/>
            <person name="Ohm R."/>
            <person name="Martin F."/>
            <person name="Silar P."/>
            <person name="Natvig D."/>
            <person name="Lalanne C."/>
            <person name="Gautier V."/>
            <person name="Ament-velasquez S.L."/>
            <person name="Kruys A."/>
            <person name="Hutchinson M.I."/>
            <person name="Powell A.J."/>
            <person name="Barry K."/>
            <person name="Miller A.N."/>
            <person name="Grigoriev I.V."/>
            <person name="Debuchy R."/>
            <person name="Gladieux P."/>
            <person name="Thoren M.H."/>
            <person name="Johannesson H."/>
        </authorList>
    </citation>
    <scope>NUCLEOTIDE SEQUENCE</scope>
    <source>
        <strain evidence="2">SMH3187-1</strain>
    </source>
</reference>
<accession>A0AA40F431</accession>
<dbReference type="AlphaFoldDB" id="A0AA40F431"/>
<feature type="compositionally biased region" description="Acidic residues" evidence="1">
    <location>
        <begin position="122"/>
        <end position="133"/>
    </location>
</feature>
<name>A0AA40F431_9PEZI</name>
<dbReference type="EMBL" id="JAUKUD010000002">
    <property type="protein sequence ID" value="KAK0750829.1"/>
    <property type="molecule type" value="Genomic_DNA"/>
</dbReference>
<comment type="caution">
    <text evidence="2">The sequence shown here is derived from an EMBL/GenBank/DDBJ whole genome shotgun (WGS) entry which is preliminary data.</text>
</comment>
<protein>
    <submittedName>
        <fullName evidence="2">Uncharacterized protein</fullName>
    </submittedName>
</protein>
<organism evidence="2 3">
    <name type="scientific">Schizothecium vesticola</name>
    <dbReference type="NCBI Taxonomy" id="314040"/>
    <lineage>
        <taxon>Eukaryota</taxon>
        <taxon>Fungi</taxon>
        <taxon>Dikarya</taxon>
        <taxon>Ascomycota</taxon>
        <taxon>Pezizomycotina</taxon>
        <taxon>Sordariomycetes</taxon>
        <taxon>Sordariomycetidae</taxon>
        <taxon>Sordariales</taxon>
        <taxon>Schizotheciaceae</taxon>
        <taxon>Schizothecium</taxon>
    </lineage>
</organism>
<evidence type="ECO:0000256" key="1">
    <source>
        <dbReference type="SAM" id="MobiDB-lite"/>
    </source>
</evidence>
<proteinExistence type="predicted"/>
<keyword evidence="3" id="KW-1185">Reference proteome</keyword>
<feature type="region of interest" description="Disordered" evidence="1">
    <location>
        <begin position="66"/>
        <end position="133"/>
    </location>
</feature>
<evidence type="ECO:0000313" key="3">
    <source>
        <dbReference type="Proteomes" id="UP001172155"/>
    </source>
</evidence>
<feature type="compositionally biased region" description="Basic and acidic residues" evidence="1">
    <location>
        <begin position="77"/>
        <end position="86"/>
    </location>
</feature>
<dbReference type="Proteomes" id="UP001172155">
    <property type="component" value="Unassembled WGS sequence"/>
</dbReference>
<feature type="compositionally biased region" description="Basic and acidic residues" evidence="1">
    <location>
        <begin position="104"/>
        <end position="120"/>
    </location>
</feature>
<evidence type="ECO:0000313" key="2">
    <source>
        <dbReference type="EMBL" id="KAK0750829.1"/>
    </source>
</evidence>